<evidence type="ECO:0000256" key="7">
    <source>
        <dbReference type="PROSITE-ProRule" id="PRU01373"/>
    </source>
</evidence>
<dbReference type="Pfam" id="PF03734">
    <property type="entry name" value="YkuD"/>
    <property type="match status" value="1"/>
</dbReference>
<dbReference type="InterPro" id="IPR041280">
    <property type="entry name" value="Big_10"/>
</dbReference>
<comment type="pathway">
    <text evidence="1 7">Cell wall biogenesis; peptidoglycan biosynthesis.</text>
</comment>
<evidence type="ECO:0000256" key="2">
    <source>
        <dbReference type="ARBA" id="ARBA00022679"/>
    </source>
</evidence>
<organism evidence="9 10">
    <name type="scientific">Mycolicibacterium tokaiense</name>
    <dbReference type="NCBI Taxonomy" id="39695"/>
    <lineage>
        <taxon>Bacteria</taxon>
        <taxon>Bacillati</taxon>
        <taxon>Actinomycetota</taxon>
        <taxon>Actinomycetes</taxon>
        <taxon>Mycobacteriales</taxon>
        <taxon>Mycobacteriaceae</taxon>
        <taxon>Mycolicibacterium</taxon>
    </lineage>
</organism>
<evidence type="ECO:0000256" key="5">
    <source>
        <dbReference type="ARBA" id="ARBA00023315"/>
    </source>
</evidence>
<evidence type="ECO:0000313" key="9">
    <source>
        <dbReference type="EMBL" id="STZ59357.1"/>
    </source>
</evidence>
<feature type="domain" description="L,D-TPase catalytic" evidence="8">
    <location>
        <begin position="257"/>
        <end position="392"/>
    </location>
</feature>
<keyword evidence="5" id="KW-0012">Acyltransferase</keyword>
<evidence type="ECO:0000256" key="6">
    <source>
        <dbReference type="ARBA" id="ARBA00023316"/>
    </source>
</evidence>
<dbReference type="CDD" id="cd16913">
    <property type="entry name" value="YkuD_like"/>
    <property type="match status" value="1"/>
</dbReference>
<dbReference type="PANTHER" id="PTHR30582">
    <property type="entry name" value="L,D-TRANSPEPTIDASE"/>
    <property type="match status" value="1"/>
</dbReference>
<feature type="active site" description="Nucleophile" evidence="7">
    <location>
        <position position="368"/>
    </location>
</feature>
<keyword evidence="10" id="KW-1185">Reference proteome</keyword>
<reference evidence="9 10" key="1">
    <citation type="submission" date="2018-06" db="EMBL/GenBank/DDBJ databases">
        <authorList>
            <consortium name="Pathogen Informatics"/>
            <person name="Doyle S."/>
        </authorList>
    </citation>
    <scope>NUCLEOTIDE SEQUENCE [LARGE SCALE GENOMIC DNA]</scope>
    <source>
        <strain evidence="9 10">NCTC10821</strain>
    </source>
</reference>
<dbReference type="CDD" id="cd13432">
    <property type="entry name" value="LDT_IgD_like_2"/>
    <property type="match status" value="1"/>
</dbReference>
<dbReference type="GO" id="GO:0071555">
    <property type="term" value="P:cell wall organization"/>
    <property type="evidence" value="ECO:0007669"/>
    <property type="project" value="UniProtKB-UniRule"/>
</dbReference>
<dbReference type="Pfam" id="PF17964">
    <property type="entry name" value="Big_10"/>
    <property type="match status" value="1"/>
</dbReference>
<keyword evidence="3 7" id="KW-0133">Cell shape</keyword>
<dbReference type="GO" id="GO:0005576">
    <property type="term" value="C:extracellular region"/>
    <property type="evidence" value="ECO:0007669"/>
    <property type="project" value="TreeGrafter"/>
</dbReference>
<dbReference type="Proteomes" id="UP000254978">
    <property type="component" value="Unassembled WGS sequence"/>
</dbReference>
<evidence type="ECO:0000259" key="8">
    <source>
        <dbReference type="PROSITE" id="PS52029"/>
    </source>
</evidence>
<dbReference type="Gene3D" id="2.60.40.3710">
    <property type="match status" value="1"/>
</dbReference>
<dbReference type="EMBL" id="UGQT01000001">
    <property type="protein sequence ID" value="STZ59357.1"/>
    <property type="molecule type" value="Genomic_DNA"/>
</dbReference>
<sequence>MPLFFDHRRNRVAAGLGLLVVVVAALQTGSSATHFVDSVAAPQVTEIPEVIEAPKPVSVSIAPGPDQRDVAPADEVLVTATSGTLADVVMINESGRQVHGVLSPDRDRWTPAEPLGYGRTYTLTATARGADAGLVTRTSTFSTAVPDQQASVSLRTTLGSRLTDGASYGVGTVVVAQFDTDIADRAAAERQLKVTTTPAVQGAWMWINDRKAHWRPREYFPAGTKVSVNADIYGVDLGDGVYGLEDSAVDFVIGRKRVSIADDTTKQVSVFVDDKLVRTMPTSMGRGGTTTVGGNTIAFWTQPGIYTVQEKANPVLMDSSTYGLPTSASSGYKVSVAHAVRISPDGIYLHEREGTVWAQGSQNVSAGCLNLSAENAEWFYELAQPGDVVEVRNTGGAPCSNGRTATGACPGIPGWPAAPCTSSPTVSLTPCNSVGSAISKPW</sequence>
<protein>
    <submittedName>
        <fullName evidence="9">ErfK/YbiS/YcfS/YnhG family protein</fullName>
    </submittedName>
</protein>
<dbReference type="PROSITE" id="PS52029">
    <property type="entry name" value="LD_TPASE"/>
    <property type="match status" value="1"/>
</dbReference>
<dbReference type="SUPFAM" id="SSF141523">
    <property type="entry name" value="L,D-transpeptidase catalytic domain-like"/>
    <property type="match status" value="1"/>
</dbReference>
<evidence type="ECO:0000256" key="1">
    <source>
        <dbReference type="ARBA" id="ARBA00004752"/>
    </source>
</evidence>
<dbReference type="UniPathway" id="UPA00219"/>
<keyword evidence="2" id="KW-0808">Transferase</keyword>
<dbReference type="InterPro" id="IPR050979">
    <property type="entry name" value="LD-transpeptidase"/>
</dbReference>
<dbReference type="InterPro" id="IPR005490">
    <property type="entry name" value="LD_TPept_cat_dom"/>
</dbReference>
<dbReference type="Gene3D" id="2.60.40.3780">
    <property type="match status" value="1"/>
</dbReference>
<evidence type="ECO:0000256" key="3">
    <source>
        <dbReference type="ARBA" id="ARBA00022960"/>
    </source>
</evidence>
<dbReference type="GO" id="GO:0016746">
    <property type="term" value="F:acyltransferase activity"/>
    <property type="evidence" value="ECO:0007669"/>
    <property type="project" value="UniProtKB-KW"/>
</dbReference>
<dbReference type="InterPro" id="IPR038063">
    <property type="entry name" value="Transpep_catalytic_dom"/>
</dbReference>
<evidence type="ECO:0000313" key="10">
    <source>
        <dbReference type="Proteomes" id="UP000254978"/>
    </source>
</evidence>
<gene>
    <name evidence="9" type="ORF">NCTC10821_02885</name>
</gene>
<keyword evidence="4 7" id="KW-0573">Peptidoglycan synthesis</keyword>
<dbReference type="GO" id="GO:0008360">
    <property type="term" value="P:regulation of cell shape"/>
    <property type="evidence" value="ECO:0007669"/>
    <property type="project" value="UniProtKB-UniRule"/>
</dbReference>
<keyword evidence="6 7" id="KW-0961">Cell wall biogenesis/degradation</keyword>
<dbReference type="Gene3D" id="2.40.440.10">
    <property type="entry name" value="L,D-transpeptidase catalytic domain-like"/>
    <property type="match status" value="1"/>
</dbReference>
<dbReference type="GO" id="GO:0018104">
    <property type="term" value="P:peptidoglycan-protein cross-linking"/>
    <property type="evidence" value="ECO:0007669"/>
    <property type="project" value="TreeGrafter"/>
</dbReference>
<evidence type="ECO:0000256" key="4">
    <source>
        <dbReference type="ARBA" id="ARBA00022984"/>
    </source>
</evidence>
<name>A0A378TGQ2_9MYCO</name>
<proteinExistence type="predicted"/>
<feature type="active site" description="Proton donor/acceptor" evidence="7">
    <location>
        <position position="350"/>
    </location>
</feature>
<accession>A0A378TGQ2</accession>
<dbReference type="RefSeq" id="WP_336385842.1">
    <property type="nucleotide sequence ID" value="NZ_UGQT01000001.1"/>
</dbReference>
<dbReference type="PANTHER" id="PTHR30582:SF2">
    <property type="entry name" value="L,D-TRANSPEPTIDASE YCIB-RELATED"/>
    <property type="match status" value="1"/>
</dbReference>
<dbReference type="GO" id="GO:0071972">
    <property type="term" value="F:peptidoglycan L,D-transpeptidase activity"/>
    <property type="evidence" value="ECO:0007669"/>
    <property type="project" value="TreeGrafter"/>
</dbReference>
<dbReference type="AlphaFoldDB" id="A0A378TGQ2"/>